<sequence>MSSGREASISEEPVLFTLQETLRPGHLGADLQHRHKTAMQRPGSRQTPHQQQTSCYPPDLPQVPFVHSSIGNLVFIDPSTALLATLTRLLGLLAVFDVVGITRRLLLFVLGRKRNLFARFNVTVVGNRLLIFIVV</sequence>
<evidence type="ECO:0000256" key="1">
    <source>
        <dbReference type="SAM" id="MobiDB-lite"/>
    </source>
</evidence>
<evidence type="ECO:0000313" key="2">
    <source>
        <dbReference type="EMBL" id="RMZ68405.1"/>
    </source>
</evidence>
<feature type="compositionally biased region" description="Polar residues" evidence="1">
    <location>
        <begin position="43"/>
        <end position="54"/>
    </location>
</feature>
<name>A0A3M7M1J5_9PLEO</name>
<organism evidence="2 3">
    <name type="scientific">Pyrenophora seminiperda CCB06</name>
    <dbReference type="NCBI Taxonomy" id="1302712"/>
    <lineage>
        <taxon>Eukaryota</taxon>
        <taxon>Fungi</taxon>
        <taxon>Dikarya</taxon>
        <taxon>Ascomycota</taxon>
        <taxon>Pezizomycotina</taxon>
        <taxon>Dothideomycetes</taxon>
        <taxon>Pleosporomycetidae</taxon>
        <taxon>Pleosporales</taxon>
        <taxon>Pleosporineae</taxon>
        <taxon>Pleosporaceae</taxon>
        <taxon>Pyrenophora</taxon>
    </lineage>
</organism>
<gene>
    <name evidence="2" type="ORF">GMOD_00010042</name>
</gene>
<feature type="region of interest" description="Disordered" evidence="1">
    <location>
        <begin position="34"/>
        <end position="54"/>
    </location>
</feature>
<dbReference type="AlphaFoldDB" id="A0A3M7M1J5"/>
<reference evidence="2 3" key="1">
    <citation type="journal article" date="2014" name="PLoS ONE">
        <title>De novo Genome Assembly of the Fungal Plant Pathogen Pyrenophora semeniperda.</title>
        <authorList>
            <person name="Soliai M.M."/>
            <person name="Meyer S.E."/>
            <person name="Udall J.A."/>
            <person name="Elzinga D.E."/>
            <person name="Hermansen R.A."/>
            <person name="Bodily P.M."/>
            <person name="Hart A.A."/>
            <person name="Coleman C.E."/>
        </authorList>
    </citation>
    <scope>NUCLEOTIDE SEQUENCE [LARGE SCALE GENOMIC DNA]</scope>
    <source>
        <strain evidence="2 3">CCB06</strain>
        <tissue evidence="2">Mycelium</tissue>
    </source>
</reference>
<accession>A0A3M7M1J5</accession>
<dbReference type="EMBL" id="KE747815">
    <property type="protein sequence ID" value="RMZ68405.1"/>
    <property type="molecule type" value="Genomic_DNA"/>
</dbReference>
<dbReference type="Proteomes" id="UP000265663">
    <property type="component" value="Unassembled WGS sequence"/>
</dbReference>
<protein>
    <submittedName>
        <fullName evidence="2">Uncharacterized protein</fullName>
    </submittedName>
</protein>
<proteinExistence type="predicted"/>
<keyword evidence="3" id="KW-1185">Reference proteome</keyword>
<evidence type="ECO:0000313" key="3">
    <source>
        <dbReference type="Proteomes" id="UP000265663"/>
    </source>
</evidence>